<dbReference type="WBParaSite" id="Pan_g17442.t1">
    <property type="protein sequence ID" value="Pan_g17442.t1"/>
    <property type="gene ID" value="Pan_g17442"/>
</dbReference>
<sequence>MQNASFSIQTAGFSMLASLSIQKMPTIFRLQKPDIITILRSLKPELSETEAASFTLEKLRVALSEWLLLNGFSSLHIFERDEHGAWQCPTDVDCDCCWRFRVGRRRIPDPPIPTLSPGTAIPRSASCNVPRREDQMMYFNGPWVLEERVTSSKKGKKEYIVRSHLLKTAETRIVAR</sequence>
<protein>
    <submittedName>
        <fullName evidence="2">Expressed conserved protein</fullName>
    </submittedName>
</protein>
<name>A0A7E4V771_PANRE</name>
<evidence type="ECO:0000313" key="1">
    <source>
        <dbReference type="Proteomes" id="UP000492821"/>
    </source>
</evidence>
<reference evidence="2" key="2">
    <citation type="submission" date="2020-10" db="UniProtKB">
        <authorList>
            <consortium name="WormBaseParasite"/>
        </authorList>
    </citation>
    <scope>IDENTIFICATION</scope>
</reference>
<proteinExistence type="predicted"/>
<evidence type="ECO:0000313" key="2">
    <source>
        <dbReference type="WBParaSite" id="Pan_g17442.t1"/>
    </source>
</evidence>
<keyword evidence="1" id="KW-1185">Reference proteome</keyword>
<reference evidence="1" key="1">
    <citation type="journal article" date="2013" name="Genetics">
        <title>The draft genome and transcriptome of Panagrellus redivivus are shaped by the harsh demands of a free-living lifestyle.</title>
        <authorList>
            <person name="Srinivasan J."/>
            <person name="Dillman A.R."/>
            <person name="Macchietto M.G."/>
            <person name="Heikkinen L."/>
            <person name="Lakso M."/>
            <person name="Fracchia K.M."/>
            <person name="Antoshechkin I."/>
            <person name="Mortazavi A."/>
            <person name="Wong G."/>
            <person name="Sternberg P.W."/>
        </authorList>
    </citation>
    <scope>NUCLEOTIDE SEQUENCE [LARGE SCALE GENOMIC DNA]</scope>
    <source>
        <strain evidence="1">MT8872</strain>
    </source>
</reference>
<accession>A0A7E4V771</accession>
<dbReference type="AlphaFoldDB" id="A0A7E4V771"/>
<organism evidence="1 2">
    <name type="scientific">Panagrellus redivivus</name>
    <name type="common">Microworm</name>
    <dbReference type="NCBI Taxonomy" id="6233"/>
    <lineage>
        <taxon>Eukaryota</taxon>
        <taxon>Metazoa</taxon>
        <taxon>Ecdysozoa</taxon>
        <taxon>Nematoda</taxon>
        <taxon>Chromadorea</taxon>
        <taxon>Rhabditida</taxon>
        <taxon>Tylenchina</taxon>
        <taxon>Panagrolaimomorpha</taxon>
        <taxon>Panagrolaimoidea</taxon>
        <taxon>Panagrolaimidae</taxon>
        <taxon>Panagrellus</taxon>
    </lineage>
</organism>
<dbReference type="Proteomes" id="UP000492821">
    <property type="component" value="Unassembled WGS sequence"/>
</dbReference>